<feature type="chain" id="PRO_5045449540" evidence="1">
    <location>
        <begin position="21"/>
        <end position="138"/>
    </location>
</feature>
<name>A0ABU0M983_9HYPH</name>
<gene>
    <name evidence="2" type="ORF">QO015_003149</name>
</gene>
<dbReference type="EMBL" id="JAUSWJ010000001">
    <property type="protein sequence ID" value="MDQ0517536.1"/>
    <property type="molecule type" value="Genomic_DNA"/>
</dbReference>
<reference evidence="2 3" key="1">
    <citation type="submission" date="2023-07" db="EMBL/GenBank/DDBJ databases">
        <title>Genomic Encyclopedia of Type Strains, Phase IV (KMG-IV): sequencing the most valuable type-strain genomes for metagenomic binning, comparative biology and taxonomic classification.</title>
        <authorList>
            <person name="Goeker M."/>
        </authorList>
    </citation>
    <scope>NUCLEOTIDE SEQUENCE [LARGE SCALE GENOMIC DNA]</scope>
    <source>
        <strain evidence="2 3">B1-1</strain>
    </source>
</reference>
<comment type="caution">
    <text evidence="2">The sequence shown here is derived from an EMBL/GenBank/DDBJ whole genome shotgun (WGS) entry which is preliminary data.</text>
</comment>
<keyword evidence="3" id="KW-1185">Reference proteome</keyword>
<accession>A0ABU0M983</accession>
<organism evidence="2 3">
    <name type="scientific">Kaistia geumhonensis</name>
    <dbReference type="NCBI Taxonomy" id="410839"/>
    <lineage>
        <taxon>Bacteria</taxon>
        <taxon>Pseudomonadati</taxon>
        <taxon>Pseudomonadota</taxon>
        <taxon>Alphaproteobacteria</taxon>
        <taxon>Hyphomicrobiales</taxon>
        <taxon>Kaistiaceae</taxon>
        <taxon>Kaistia</taxon>
    </lineage>
</organism>
<keyword evidence="1" id="KW-0732">Signal</keyword>
<evidence type="ECO:0000313" key="3">
    <source>
        <dbReference type="Proteomes" id="UP001223743"/>
    </source>
</evidence>
<dbReference type="RefSeq" id="WP_266283116.1">
    <property type="nucleotide sequence ID" value="NZ_JAPKNF010000002.1"/>
</dbReference>
<proteinExistence type="predicted"/>
<sequence>MIRLVTSAVAVFAFASAASAATLSDVSGSVLVDSGQGFKKVSATSDVPVGSRVMVTRGGKAMLAYADGCEKSLAANSITTVVDSGACAQSSQVAAQSGGGLGLTPTMVIGGGVVIGGAAAIIIGASQDNDTPFIPVSQ</sequence>
<dbReference type="Proteomes" id="UP001223743">
    <property type="component" value="Unassembled WGS sequence"/>
</dbReference>
<evidence type="ECO:0000313" key="2">
    <source>
        <dbReference type="EMBL" id="MDQ0517536.1"/>
    </source>
</evidence>
<feature type="signal peptide" evidence="1">
    <location>
        <begin position="1"/>
        <end position="20"/>
    </location>
</feature>
<evidence type="ECO:0000256" key="1">
    <source>
        <dbReference type="SAM" id="SignalP"/>
    </source>
</evidence>
<protein>
    <submittedName>
        <fullName evidence="2">Uncharacterized protein</fullName>
    </submittedName>
</protein>